<dbReference type="InterPro" id="IPR002645">
    <property type="entry name" value="STAS_dom"/>
</dbReference>
<comment type="caution">
    <text evidence="2">The sequence shown here is derived from an EMBL/GenBank/DDBJ whole genome shotgun (WGS) entry which is preliminary data.</text>
</comment>
<proteinExistence type="predicted"/>
<evidence type="ECO:0000313" key="2">
    <source>
        <dbReference type="EMBL" id="NYT48276.1"/>
    </source>
</evidence>
<gene>
    <name evidence="2" type="ORF">H0A72_03025</name>
</gene>
<feature type="domain" description="STAS" evidence="1">
    <location>
        <begin position="16"/>
        <end position="91"/>
    </location>
</feature>
<dbReference type="EMBL" id="JACCEM010000002">
    <property type="protein sequence ID" value="NYT48276.1"/>
    <property type="molecule type" value="Genomic_DNA"/>
</dbReference>
<dbReference type="Pfam" id="PF13466">
    <property type="entry name" value="STAS_2"/>
    <property type="match status" value="1"/>
</dbReference>
<dbReference type="PROSITE" id="PS50801">
    <property type="entry name" value="STAS"/>
    <property type="match status" value="1"/>
</dbReference>
<dbReference type="Proteomes" id="UP000559809">
    <property type="component" value="Unassembled WGS sequence"/>
</dbReference>
<accession>A0A853G1E6</accession>
<dbReference type="RefSeq" id="WP_180153597.1">
    <property type="nucleotide sequence ID" value="NZ_JACCEM010000002.1"/>
</dbReference>
<protein>
    <submittedName>
        <fullName evidence="2">STAS domain-containing protein</fullName>
    </submittedName>
</protein>
<dbReference type="PANTHER" id="PTHR35849:SF2">
    <property type="entry name" value="BLR2341 PROTEIN"/>
    <property type="match status" value="1"/>
</dbReference>
<dbReference type="InterPro" id="IPR036513">
    <property type="entry name" value="STAS_dom_sf"/>
</dbReference>
<evidence type="ECO:0000313" key="3">
    <source>
        <dbReference type="Proteomes" id="UP000559809"/>
    </source>
</evidence>
<dbReference type="AlphaFoldDB" id="A0A853G1E6"/>
<name>A0A853G1E6_9BURK</name>
<dbReference type="Gene3D" id="3.30.750.24">
    <property type="entry name" value="STAS domain"/>
    <property type="match status" value="1"/>
</dbReference>
<evidence type="ECO:0000259" key="1">
    <source>
        <dbReference type="PROSITE" id="PS50801"/>
    </source>
</evidence>
<dbReference type="CDD" id="cd07043">
    <property type="entry name" value="STAS_anti-anti-sigma_factors"/>
    <property type="match status" value="1"/>
</dbReference>
<keyword evidence="3" id="KW-1185">Reference proteome</keyword>
<organism evidence="2 3">
    <name type="scientific">Parapusillimonas granuli</name>
    <dbReference type="NCBI Taxonomy" id="380911"/>
    <lineage>
        <taxon>Bacteria</taxon>
        <taxon>Pseudomonadati</taxon>
        <taxon>Pseudomonadota</taxon>
        <taxon>Betaproteobacteria</taxon>
        <taxon>Burkholderiales</taxon>
        <taxon>Alcaligenaceae</taxon>
        <taxon>Parapusillimonas</taxon>
    </lineage>
</organism>
<dbReference type="InterPro" id="IPR058548">
    <property type="entry name" value="MlaB-like_STAS"/>
</dbReference>
<dbReference type="PANTHER" id="PTHR35849">
    <property type="entry name" value="BLR2341 PROTEIN"/>
    <property type="match status" value="1"/>
</dbReference>
<dbReference type="SUPFAM" id="SSF52091">
    <property type="entry name" value="SpoIIaa-like"/>
    <property type="match status" value="1"/>
</dbReference>
<sequence>MTTAAVPSPSLRAQRLVFDGQLTIYDAGVLKTRLQAALEQAGDGGLELDLDQVSEIDTAGLQLLLLARRESRRLQRPLRIVAASAALREVVGFCRLGDFFGETLPPDARD</sequence>
<reference evidence="2 3" key="1">
    <citation type="submission" date="2020-07" db="EMBL/GenBank/DDBJ databases">
        <title>Taxonomic revisions and descriptions of new bacterial species based on genomic comparisons in the high-G+C-content subgroup of the family Alcaligenaceae.</title>
        <authorList>
            <person name="Szabo A."/>
            <person name="Felfoldi T."/>
        </authorList>
    </citation>
    <scope>NUCLEOTIDE SEQUENCE [LARGE SCALE GENOMIC DNA]</scope>
    <source>
        <strain evidence="2 3">LMG 24012</strain>
    </source>
</reference>
<dbReference type="InterPro" id="IPR052746">
    <property type="entry name" value="MlaB_ABC_Transporter"/>
</dbReference>